<dbReference type="EMBL" id="BLXT01002074">
    <property type="protein sequence ID" value="GFN90944.1"/>
    <property type="molecule type" value="Genomic_DNA"/>
</dbReference>
<feature type="compositionally biased region" description="Basic residues" evidence="1">
    <location>
        <begin position="534"/>
        <end position="543"/>
    </location>
</feature>
<feature type="compositionally biased region" description="Polar residues" evidence="1">
    <location>
        <begin position="491"/>
        <end position="501"/>
    </location>
</feature>
<comment type="caution">
    <text evidence="2">The sequence shown here is derived from an EMBL/GenBank/DDBJ whole genome shotgun (WGS) entry which is preliminary data.</text>
</comment>
<evidence type="ECO:0000313" key="2">
    <source>
        <dbReference type="EMBL" id="GFN90944.1"/>
    </source>
</evidence>
<gene>
    <name evidence="2" type="ORF">PoB_001745000</name>
</gene>
<reference evidence="2 3" key="1">
    <citation type="journal article" date="2021" name="Elife">
        <title>Chloroplast acquisition without the gene transfer in kleptoplastic sea slugs, Plakobranchus ocellatus.</title>
        <authorList>
            <person name="Maeda T."/>
            <person name="Takahashi S."/>
            <person name="Yoshida T."/>
            <person name="Shimamura S."/>
            <person name="Takaki Y."/>
            <person name="Nagai Y."/>
            <person name="Toyoda A."/>
            <person name="Suzuki Y."/>
            <person name="Arimoto A."/>
            <person name="Ishii H."/>
            <person name="Satoh N."/>
            <person name="Nishiyama T."/>
            <person name="Hasebe M."/>
            <person name="Maruyama T."/>
            <person name="Minagawa J."/>
            <person name="Obokata J."/>
            <person name="Shigenobu S."/>
        </authorList>
    </citation>
    <scope>NUCLEOTIDE SEQUENCE [LARGE SCALE GENOMIC DNA]</scope>
</reference>
<dbReference type="Proteomes" id="UP000735302">
    <property type="component" value="Unassembled WGS sequence"/>
</dbReference>
<feature type="compositionally biased region" description="Acidic residues" evidence="1">
    <location>
        <begin position="696"/>
        <end position="706"/>
    </location>
</feature>
<sequence length="1058" mass="116487">MEDCEALRKGPSVVTCECKVIGPSPPAPCASTPTSSSQLSDCAPRLGGNINFNNILHLKYSDLPSSCYNYFLYGFRDERDFEEFKQDLRDFLRLKRECSAADSGASSSGVDCADGALSPLEDNFLDLNEELQVICRPNSVLKNRRRSNTGRQYLKGLSPASSTSSSTEEALEEEGDDSICLVSHFCGSDASCSTGLEPATSEGALETNVGCQTQTSTLSQSDRLCQCDRVNTSRCICCRHLLPVTSERQLSEENRPRPDSFGLRQDFDRRSGLYENHRHPKQTYRQSGLPVPRSSINTTLMDFINGDEHFREFDRVFETVNLNGGNQSSGPPSSPSRAQTVNGSNDNDGGDIRNAQDDNGNEDDELGTLGKERGPRDSLILYRARDALHRPSYVDNMLADFFDNDETFQEFEQEFQKFKLKRRSQMLLRNLSNMGSSKDIFGDVKAFCDRTLQQQERQKLYRKSSVKALESEGSFDSTQGDAAAPVHDCSPQESQEQKVTIQSHEPLIWRSVEDWERMLRKMKRNSRLLLDSKHHPKHQRRSVHGFSHPTSSHQQQYDRTQSLADLSGCHVEQLPGSSKLLRRDGQISAAGFPADTRHSCCTLGPKSVDCDGALHHKHSSVPNLNSHISKEQPNPSSGLFSVDDDNEDSSGDYLSGNSEQWENNLSKELSFDNEEARYSSTSTLCSSNGDVHNEVDNEEDYDENQDETSSCSFSCSIGSDLHIHEEGDYTDDDLDAAPVARGLRRCSCPVNNRTQSLMELSTVQHQEDPASLQATQSAGNLHFSNTCDIERGASSDVIEDCQPQPGSRPACTYRASSVPYCSARSPPANKRHPYRSSSSAACEEATCDILAASTTRSPSWSIPRPPSAVSDSLSDLESDENYDTATSDLSDLSDQFSTAKSDLSSGFLAAASALSSQSRSFDLDLSDISAAPSDEEDEDDWTPGSSPPEVSRQWARHGVKDITARYERAFGAGQQNLVGGEATSSSSCPYSRGHCHSYHGKELQRGPISVNSNTGGRPRSCTDCDLAWQVGLFRVFPIDMAHSAGSIGGNSYNISELK</sequence>
<organism evidence="2 3">
    <name type="scientific">Plakobranchus ocellatus</name>
    <dbReference type="NCBI Taxonomy" id="259542"/>
    <lineage>
        <taxon>Eukaryota</taxon>
        <taxon>Metazoa</taxon>
        <taxon>Spiralia</taxon>
        <taxon>Lophotrochozoa</taxon>
        <taxon>Mollusca</taxon>
        <taxon>Gastropoda</taxon>
        <taxon>Heterobranchia</taxon>
        <taxon>Euthyneura</taxon>
        <taxon>Panpulmonata</taxon>
        <taxon>Sacoglossa</taxon>
        <taxon>Placobranchoidea</taxon>
        <taxon>Plakobranchidae</taxon>
        <taxon>Plakobranchus</taxon>
    </lineage>
</organism>
<accession>A0AAV3Z744</accession>
<feature type="region of interest" description="Disordered" evidence="1">
    <location>
        <begin position="681"/>
        <end position="708"/>
    </location>
</feature>
<feature type="compositionally biased region" description="Polar residues" evidence="1">
    <location>
        <begin position="337"/>
        <end position="347"/>
    </location>
</feature>
<evidence type="ECO:0000313" key="3">
    <source>
        <dbReference type="Proteomes" id="UP000735302"/>
    </source>
</evidence>
<feature type="region of interest" description="Disordered" evidence="1">
    <location>
        <begin position="621"/>
        <end position="659"/>
    </location>
</feature>
<feature type="region of interest" description="Disordered" evidence="1">
    <location>
        <begin position="854"/>
        <end position="889"/>
    </location>
</feature>
<dbReference type="AlphaFoldDB" id="A0AAV3Z744"/>
<feature type="region of interest" description="Disordered" evidence="1">
    <location>
        <begin position="526"/>
        <end position="554"/>
    </location>
</feature>
<feature type="region of interest" description="Disordered" evidence="1">
    <location>
        <begin position="274"/>
        <end position="294"/>
    </location>
</feature>
<evidence type="ECO:0000256" key="1">
    <source>
        <dbReference type="SAM" id="MobiDB-lite"/>
    </source>
</evidence>
<name>A0AAV3Z744_9GAST</name>
<feature type="compositionally biased region" description="Polar residues" evidence="1">
    <location>
        <begin position="621"/>
        <end position="639"/>
    </location>
</feature>
<feature type="region of interest" description="Disordered" evidence="1">
    <location>
        <begin position="321"/>
        <end position="373"/>
    </location>
</feature>
<feature type="region of interest" description="Disordered" evidence="1">
    <location>
        <begin position="471"/>
        <end position="501"/>
    </location>
</feature>
<feature type="region of interest" description="Disordered" evidence="1">
    <location>
        <begin position="930"/>
        <end position="954"/>
    </location>
</feature>
<feature type="compositionally biased region" description="Low complexity" evidence="1">
    <location>
        <begin position="321"/>
        <end position="331"/>
    </location>
</feature>
<keyword evidence="3" id="KW-1185">Reference proteome</keyword>
<protein>
    <submittedName>
        <fullName evidence="2">Ras association domain-containing protein 5</fullName>
    </submittedName>
</protein>
<proteinExistence type="predicted"/>